<comment type="catalytic activity">
    <reaction evidence="2 18">
        <text>(6R)-NADPHX = (6S)-NADPHX</text>
        <dbReference type="Rhea" id="RHEA:32227"/>
        <dbReference type="ChEBI" id="CHEBI:64076"/>
        <dbReference type="ChEBI" id="CHEBI:64077"/>
        <dbReference type="EC" id="5.1.99.6"/>
    </reaction>
</comment>
<keyword evidence="10 17" id="KW-0520">NAD</keyword>
<evidence type="ECO:0000256" key="16">
    <source>
        <dbReference type="ARBA" id="ARBA00049209"/>
    </source>
</evidence>
<comment type="cofactor">
    <cofactor evidence="17">
        <name>Mg(2+)</name>
        <dbReference type="ChEBI" id="CHEBI:18420"/>
    </cofactor>
</comment>
<protein>
    <recommendedName>
        <fullName evidence="17">ADP-dependent (S)-NAD(P)H-hydrate dehydratase</fullName>
        <ecNumber evidence="17">4.2.1.136</ecNumber>
    </recommendedName>
    <alternativeName>
        <fullName evidence="17">ADP-dependent NAD(P)HX dehydratase</fullName>
    </alternativeName>
</protein>
<evidence type="ECO:0000256" key="4">
    <source>
        <dbReference type="ARBA" id="ARBA00009524"/>
    </source>
</evidence>
<feature type="binding site" evidence="17">
    <location>
        <position position="523"/>
    </location>
    <ligand>
        <name>(6S)-NADPHX</name>
        <dbReference type="ChEBI" id="CHEBI:64076"/>
    </ligand>
</feature>
<keyword evidence="11 18" id="KW-0413">Isomerase</keyword>
<evidence type="ECO:0000256" key="17">
    <source>
        <dbReference type="HAMAP-Rule" id="MF_01965"/>
    </source>
</evidence>
<dbReference type="InterPro" id="IPR030677">
    <property type="entry name" value="Nnr"/>
</dbReference>
<dbReference type="Pfam" id="PF03853">
    <property type="entry name" value="YjeF_N"/>
    <property type="match status" value="1"/>
</dbReference>
<comment type="similarity">
    <text evidence="4 18">In the C-terminal section; belongs to the NnrD/CARKD family.</text>
</comment>
<comment type="cofactor">
    <cofactor evidence="18">
        <name>K(+)</name>
        <dbReference type="ChEBI" id="CHEBI:29103"/>
    </cofactor>
    <text evidence="18">Binds 1 potassium ion per subunit.</text>
</comment>
<evidence type="ECO:0000256" key="15">
    <source>
        <dbReference type="ARBA" id="ARBA00048238"/>
    </source>
</evidence>
<comment type="function">
    <text evidence="17">Catalyzes the dehydration of the S-form of NAD(P)HX at the expense of ADP, which is converted to AMP. Together with NAD(P)HX epimerase, which catalyzes the epimerization of the S- and R-forms, the enzyme allows the repair of both epimers of NAD(P)HX, a damaged form of NAD(P)H that is a result of enzymatic or heat-dependent hydration.</text>
</comment>
<keyword evidence="12 17" id="KW-0456">Lyase</keyword>
<comment type="catalytic activity">
    <reaction evidence="1 18">
        <text>(6R)-NADHX = (6S)-NADHX</text>
        <dbReference type="Rhea" id="RHEA:32215"/>
        <dbReference type="ChEBI" id="CHEBI:64074"/>
        <dbReference type="ChEBI" id="CHEBI:64075"/>
        <dbReference type="EC" id="5.1.99.6"/>
    </reaction>
</comment>
<dbReference type="Pfam" id="PF01256">
    <property type="entry name" value="Carb_kinase"/>
    <property type="match status" value="1"/>
</dbReference>
<reference evidence="21 22" key="1">
    <citation type="submission" date="2023-04" db="EMBL/GenBank/DDBJ databases">
        <title>Spirochaete genome identified in red abalone sample constitutes a novel genus.</title>
        <authorList>
            <person name="Sharma S.P."/>
            <person name="Purcell C.M."/>
            <person name="Hyde J.R."/>
            <person name="Severin A.J."/>
        </authorList>
    </citation>
    <scope>NUCLEOTIDE SEQUENCE [LARGE SCALE GENOMIC DNA]</scope>
    <source>
        <strain evidence="21 22">SP-2023</strain>
    </source>
</reference>
<evidence type="ECO:0000256" key="7">
    <source>
        <dbReference type="ARBA" id="ARBA00022840"/>
    </source>
</evidence>
<evidence type="ECO:0000256" key="18">
    <source>
        <dbReference type="PIRNR" id="PIRNR017184"/>
    </source>
</evidence>
<evidence type="ECO:0000259" key="20">
    <source>
        <dbReference type="PROSITE" id="PS51385"/>
    </source>
</evidence>
<comment type="catalytic activity">
    <reaction evidence="15 17 18">
        <text>(6S)-NADHX + ADP = AMP + phosphate + NADH + H(+)</text>
        <dbReference type="Rhea" id="RHEA:32223"/>
        <dbReference type="ChEBI" id="CHEBI:15378"/>
        <dbReference type="ChEBI" id="CHEBI:43474"/>
        <dbReference type="ChEBI" id="CHEBI:57945"/>
        <dbReference type="ChEBI" id="CHEBI:64074"/>
        <dbReference type="ChEBI" id="CHEBI:456215"/>
        <dbReference type="ChEBI" id="CHEBI:456216"/>
        <dbReference type="EC" id="4.2.1.136"/>
    </reaction>
</comment>
<evidence type="ECO:0000256" key="2">
    <source>
        <dbReference type="ARBA" id="ARBA00000909"/>
    </source>
</evidence>
<feature type="binding site" evidence="17">
    <location>
        <position position="455"/>
    </location>
    <ligand>
        <name>(6S)-NADPHX</name>
        <dbReference type="ChEBI" id="CHEBI:64076"/>
    </ligand>
</feature>
<gene>
    <name evidence="17" type="primary">nnrD</name>
    <name evidence="21" type="ORF">P0082_02780</name>
</gene>
<dbReference type="EC" id="4.2.1.136" evidence="17"/>
<evidence type="ECO:0000256" key="14">
    <source>
        <dbReference type="ARBA" id="ARBA00025153"/>
    </source>
</evidence>
<evidence type="ECO:0000256" key="13">
    <source>
        <dbReference type="ARBA" id="ARBA00023268"/>
    </source>
</evidence>
<keyword evidence="9 18" id="KW-0630">Potassium</keyword>
<dbReference type="InterPro" id="IPR000631">
    <property type="entry name" value="CARKD"/>
</dbReference>
<comment type="subunit">
    <text evidence="17">Homotetramer.</text>
</comment>
<feature type="binding site" evidence="17">
    <location>
        <position position="380"/>
    </location>
    <ligand>
        <name>(6S)-NADPHX</name>
        <dbReference type="ChEBI" id="CHEBI:64076"/>
    </ligand>
</feature>
<name>A0ABY8MJM4_9SPIO</name>
<comment type="similarity">
    <text evidence="3 18">In the N-terminal section; belongs to the NnrE/AIBP family.</text>
</comment>
<dbReference type="CDD" id="cd01171">
    <property type="entry name" value="YXKO-related"/>
    <property type="match status" value="1"/>
</dbReference>
<accession>A0ABY8MJM4</accession>
<evidence type="ECO:0000256" key="8">
    <source>
        <dbReference type="ARBA" id="ARBA00022857"/>
    </source>
</evidence>
<comment type="catalytic activity">
    <reaction evidence="16 17 18">
        <text>(6S)-NADPHX + ADP = AMP + phosphate + NADPH + H(+)</text>
        <dbReference type="Rhea" id="RHEA:32235"/>
        <dbReference type="ChEBI" id="CHEBI:15378"/>
        <dbReference type="ChEBI" id="CHEBI:43474"/>
        <dbReference type="ChEBI" id="CHEBI:57783"/>
        <dbReference type="ChEBI" id="CHEBI:64076"/>
        <dbReference type="ChEBI" id="CHEBI:456215"/>
        <dbReference type="ChEBI" id="CHEBI:456216"/>
        <dbReference type="EC" id="4.2.1.136"/>
    </reaction>
</comment>
<evidence type="ECO:0000259" key="19">
    <source>
        <dbReference type="PROSITE" id="PS51383"/>
    </source>
</evidence>
<dbReference type="PROSITE" id="PS51383">
    <property type="entry name" value="YJEF_C_3"/>
    <property type="match status" value="1"/>
</dbReference>
<comment type="similarity">
    <text evidence="17">Belongs to the NnrD/CARKD family.</text>
</comment>
<dbReference type="InterPro" id="IPR004443">
    <property type="entry name" value="YjeF_N_dom"/>
</dbReference>
<evidence type="ECO:0000256" key="9">
    <source>
        <dbReference type="ARBA" id="ARBA00022958"/>
    </source>
</evidence>
<dbReference type="PANTHER" id="PTHR12592">
    <property type="entry name" value="ATP-DEPENDENT (S)-NAD(P)H-HYDRATE DEHYDRATASE FAMILY MEMBER"/>
    <property type="match status" value="1"/>
</dbReference>
<dbReference type="Proteomes" id="UP001228690">
    <property type="component" value="Chromosome"/>
</dbReference>
<evidence type="ECO:0000256" key="3">
    <source>
        <dbReference type="ARBA" id="ARBA00006001"/>
    </source>
</evidence>
<evidence type="ECO:0000313" key="21">
    <source>
        <dbReference type="EMBL" id="WGK69805.1"/>
    </source>
</evidence>
<keyword evidence="6 17" id="KW-0547">Nucleotide-binding</keyword>
<feature type="binding site" evidence="17">
    <location>
        <position position="522"/>
    </location>
    <ligand>
        <name>AMP</name>
        <dbReference type="ChEBI" id="CHEBI:456215"/>
    </ligand>
</feature>
<comment type="caution">
    <text evidence="17">Lacks conserved residue(s) required for the propagation of feature annotation.</text>
</comment>
<evidence type="ECO:0000256" key="10">
    <source>
        <dbReference type="ARBA" id="ARBA00023027"/>
    </source>
</evidence>
<evidence type="ECO:0000256" key="1">
    <source>
        <dbReference type="ARBA" id="ARBA00000013"/>
    </source>
</evidence>
<keyword evidence="8 17" id="KW-0521">NADP</keyword>
<dbReference type="Gene3D" id="3.40.1190.20">
    <property type="match status" value="1"/>
</dbReference>
<feature type="binding site" evidence="17">
    <location>
        <position position="307"/>
    </location>
    <ligand>
        <name>(6S)-NADPHX</name>
        <dbReference type="ChEBI" id="CHEBI:64076"/>
    </ligand>
</feature>
<proteinExistence type="inferred from homology"/>
<evidence type="ECO:0000256" key="12">
    <source>
        <dbReference type="ARBA" id="ARBA00023239"/>
    </source>
</evidence>
<keyword evidence="5 18" id="KW-0479">Metal-binding</keyword>
<evidence type="ECO:0000256" key="11">
    <source>
        <dbReference type="ARBA" id="ARBA00023235"/>
    </source>
</evidence>
<dbReference type="SUPFAM" id="SSF53613">
    <property type="entry name" value="Ribokinase-like"/>
    <property type="match status" value="1"/>
</dbReference>
<sequence length="585" mass="61482">MTESAASAANWVMHPAEVAVFDRNAEALGLTVSELMRAAGTALADCAADLLKSSCGEAEPQKRQKEPGKPGEKRPICFLCGPGNNGGDGYAAALRLHERGYPVQLVAGAERQRGAEARAFRKQCVQADIPLCIADTTTEAELAEPEQLLRRAGLVVDCLLGAGFSGAAPRGAAAAILRLCHNLQKRGSLAPVLACDMPSGLGMSGGSDLDLDSDSDTTSGLSAPPCLPAVQTLTFHAPKLPMHHGNHADGKLRPEVGRLEIAPLPWPPQTTDCGPGELLRLPPLRPDARKGERGRLLVIGGGPYHGAPLLAAQAAGRSGCDLVHLAMPSQAAARSHWPLFLIPEILPATANADYFDAAGCAHLRQLCEQRHFDAVLLGPGLGRRKETLEPIWELILQLIEMETPLVLDADALYLLAQKCPGRWPVSGHREDHGNGESDNTGKVSLRAMQGIATPHQGELQRWLGTETRPARVLEALGTAGLTTVAEQQVLLCSGSVDELTGHAGRLAHSAGGSPRLACAGTGDVLAGLCGSFLAQGMSPWAAARLSSYLLRQAGQCAAKDMGLGLVADDLPLYIAKYLAKCLAQI</sequence>
<dbReference type="EMBL" id="CP123443">
    <property type="protein sequence ID" value="WGK69805.1"/>
    <property type="molecule type" value="Genomic_DNA"/>
</dbReference>
<keyword evidence="7 17" id="KW-0067">ATP-binding</keyword>
<organism evidence="21 22">
    <name type="scientific">Candidatus Haliotispira prima</name>
    <dbReference type="NCBI Taxonomy" id="3034016"/>
    <lineage>
        <taxon>Bacteria</taxon>
        <taxon>Pseudomonadati</taxon>
        <taxon>Spirochaetota</taxon>
        <taxon>Spirochaetia</taxon>
        <taxon>Spirochaetales</taxon>
        <taxon>Spirochaetaceae</taxon>
        <taxon>Candidatus Haliotispira</taxon>
    </lineage>
</organism>
<dbReference type="RefSeq" id="WP_326927997.1">
    <property type="nucleotide sequence ID" value="NZ_CP123443.1"/>
</dbReference>
<dbReference type="SUPFAM" id="SSF64153">
    <property type="entry name" value="YjeF N-terminal domain-like"/>
    <property type="match status" value="1"/>
</dbReference>
<feature type="domain" description="YjeF C-terminal" evidence="19">
    <location>
        <begin position="273"/>
        <end position="581"/>
    </location>
</feature>
<evidence type="ECO:0000313" key="22">
    <source>
        <dbReference type="Proteomes" id="UP001228690"/>
    </source>
</evidence>
<dbReference type="HAMAP" id="MF_01965">
    <property type="entry name" value="NADHX_dehydratase"/>
    <property type="match status" value="1"/>
</dbReference>
<keyword evidence="22" id="KW-1185">Reference proteome</keyword>
<dbReference type="PANTHER" id="PTHR12592:SF0">
    <property type="entry name" value="ATP-DEPENDENT (S)-NAD(P)H-HYDRATE DEHYDRATASE"/>
    <property type="match status" value="1"/>
</dbReference>
<dbReference type="Gene3D" id="3.40.50.10260">
    <property type="entry name" value="YjeF N-terminal domain"/>
    <property type="match status" value="1"/>
</dbReference>
<comment type="function">
    <text evidence="14 18">Bifunctional enzyme that catalyzes the epimerization of the S- and R-forms of NAD(P)HX and the dehydration of the S-form of NAD(P)HX at the expense of ADP, which is converted to AMP. This allows the repair of both epimers of NAD(P)HX, a damaged form of NAD(P)H that is a result of enzymatic or heat-dependent hydration.</text>
</comment>
<dbReference type="PROSITE" id="PS51385">
    <property type="entry name" value="YJEF_N"/>
    <property type="match status" value="1"/>
</dbReference>
<dbReference type="NCBIfam" id="TIGR00196">
    <property type="entry name" value="yjeF_cterm"/>
    <property type="match status" value="1"/>
</dbReference>
<evidence type="ECO:0000256" key="5">
    <source>
        <dbReference type="ARBA" id="ARBA00022723"/>
    </source>
</evidence>
<keyword evidence="13" id="KW-0511">Multifunctional enzyme</keyword>
<dbReference type="PIRSF" id="PIRSF017184">
    <property type="entry name" value="Nnr"/>
    <property type="match status" value="1"/>
</dbReference>
<dbReference type="InterPro" id="IPR036652">
    <property type="entry name" value="YjeF_N_dom_sf"/>
</dbReference>
<evidence type="ECO:0000256" key="6">
    <source>
        <dbReference type="ARBA" id="ARBA00022741"/>
    </source>
</evidence>
<dbReference type="InterPro" id="IPR029056">
    <property type="entry name" value="Ribokinase-like"/>
</dbReference>
<feature type="domain" description="YjeF N-terminal" evidence="20">
    <location>
        <begin position="18"/>
        <end position="272"/>
    </location>
</feature>